<organism evidence="3 4">
    <name type="scientific">Macleaya cordata</name>
    <name type="common">Five-seeded plume-poppy</name>
    <name type="synonym">Bocconia cordata</name>
    <dbReference type="NCBI Taxonomy" id="56857"/>
    <lineage>
        <taxon>Eukaryota</taxon>
        <taxon>Viridiplantae</taxon>
        <taxon>Streptophyta</taxon>
        <taxon>Embryophyta</taxon>
        <taxon>Tracheophyta</taxon>
        <taxon>Spermatophyta</taxon>
        <taxon>Magnoliopsida</taxon>
        <taxon>Ranunculales</taxon>
        <taxon>Papaveraceae</taxon>
        <taxon>Papaveroideae</taxon>
        <taxon>Macleaya</taxon>
    </lineage>
</organism>
<dbReference type="InterPro" id="IPR046341">
    <property type="entry name" value="SET_dom_sf"/>
</dbReference>
<sequence length="404" mass="44915">MSESRNNQLLKITEIEGRGRALVASQPLKAGQVLLRDSPLLLYTAVALKNGDPSNFCTNCFRKLLLHDDAARSKVLKCPNCSYHALFCSPNCQSIALSTSHTPWVCQALNCIRYSRSLLDPDAQIQAIFLISAYNLAVVSPSSFQLLLSLQGESPAIPNPQTLALHSFISSLSPPQSFAGFGFSPELTAALLAKDKQNAFGLMDPIQENNNNSERSVRAYGIYPKASFFNHDCLPNACRFDYVDTAEDNNTDIIIRAIHDIQEGREICLSYFPVNWSYKDRQRRLMDDYGFTCDCDRCKVEANWKDDNDDNMESDDDDDEQMMAGGSDDQEEEEDVEGGGGDNEDFPHAYFFVKYVCERENCGGTLAPLPPSPEGTPSNVLECNVCGLLRTEEDEEEEDGVMSD</sequence>
<keyword evidence="4" id="KW-1185">Reference proteome</keyword>
<dbReference type="Gene3D" id="6.10.140.2220">
    <property type="match status" value="1"/>
</dbReference>
<evidence type="ECO:0000313" key="3">
    <source>
        <dbReference type="EMBL" id="OVA11950.1"/>
    </source>
</evidence>
<dbReference type="OrthoDB" id="265717at2759"/>
<dbReference type="Gene3D" id="2.170.270.10">
    <property type="entry name" value="SET domain"/>
    <property type="match status" value="1"/>
</dbReference>
<gene>
    <name evidence="3" type="ORF">BVC80_8763g16</name>
</gene>
<dbReference type="InterPro" id="IPR001214">
    <property type="entry name" value="SET_dom"/>
</dbReference>
<dbReference type="Pfam" id="PF00856">
    <property type="entry name" value="SET"/>
    <property type="match status" value="1"/>
</dbReference>
<protein>
    <submittedName>
        <fullName evidence="3">SET domain</fullName>
    </submittedName>
</protein>
<dbReference type="CDD" id="cd20071">
    <property type="entry name" value="SET_SMYD"/>
    <property type="match status" value="1"/>
</dbReference>
<comment type="caution">
    <text evidence="3">The sequence shown here is derived from an EMBL/GenBank/DDBJ whole genome shotgun (WGS) entry which is preliminary data.</text>
</comment>
<dbReference type="FunCoup" id="A0A200QNA5">
    <property type="interactions" value="232"/>
</dbReference>
<feature type="compositionally biased region" description="Acidic residues" evidence="1">
    <location>
        <begin position="307"/>
        <end position="321"/>
    </location>
</feature>
<dbReference type="PANTHER" id="PTHR47420:SF3">
    <property type="entry name" value="HISTONE-LYSINE N-METHYLTRANSFERASE ASHR2"/>
    <property type="match status" value="1"/>
</dbReference>
<dbReference type="SUPFAM" id="SSF82199">
    <property type="entry name" value="SET domain"/>
    <property type="match status" value="1"/>
</dbReference>
<reference evidence="3 4" key="1">
    <citation type="journal article" date="2017" name="Mol. Plant">
        <title>The Genome of Medicinal Plant Macleaya cordata Provides New Insights into Benzylisoquinoline Alkaloids Metabolism.</title>
        <authorList>
            <person name="Liu X."/>
            <person name="Liu Y."/>
            <person name="Huang P."/>
            <person name="Ma Y."/>
            <person name="Qing Z."/>
            <person name="Tang Q."/>
            <person name="Cao H."/>
            <person name="Cheng P."/>
            <person name="Zheng Y."/>
            <person name="Yuan Z."/>
            <person name="Zhou Y."/>
            <person name="Liu J."/>
            <person name="Tang Z."/>
            <person name="Zhuo Y."/>
            <person name="Zhang Y."/>
            <person name="Yu L."/>
            <person name="Huang J."/>
            <person name="Yang P."/>
            <person name="Peng Q."/>
            <person name="Zhang J."/>
            <person name="Jiang W."/>
            <person name="Zhang Z."/>
            <person name="Lin K."/>
            <person name="Ro D.K."/>
            <person name="Chen X."/>
            <person name="Xiong X."/>
            <person name="Shang Y."/>
            <person name="Huang S."/>
            <person name="Zeng J."/>
        </authorList>
    </citation>
    <scope>NUCLEOTIDE SEQUENCE [LARGE SCALE GENOMIC DNA]</scope>
    <source>
        <strain evidence="4">cv. BLH2017</strain>
        <tissue evidence="3">Root</tissue>
    </source>
</reference>
<dbReference type="InParanoid" id="A0A200QNA5"/>
<dbReference type="Proteomes" id="UP000195402">
    <property type="component" value="Unassembled WGS sequence"/>
</dbReference>
<name>A0A200QNA5_MACCD</name>
<dbReference type="STRING" id="56857.A0A200QNA5"/>
<feature type="compositionally biased region" description="Acidic residues" evidence="1">
    <location>
        <begin position="328"/>
        <end position="337"/>
    </location>
</feature>
<dbReference type="SMART" id="SM00317">
    <property type="entry name" value="SET"/>
    <property type="match status" value="1"/>
</dbReference>
<evidence type="ECO:0000259" key="2">
    <source>
        <dbReference type="PROSITE" id="PS50280"/>
    </source>
</evidence>
<proteinExistence type="predicted"/>
<dbReference type="EMBL" id="MVGT01001456">
    <property type="protein sequence ID" value="OVA11950.1"/>
    <property type="molecule type" value="Genomic_DNA"/>
</dbReference>
<feature type="domain" description="SET" evidence="2">
    <location>
        <begin position="8"/>
        <end position="272"/>
    </location>
</feature>
<evidence type="ECO:0000256" key="1">
    <source>
        <dbReference type="SAM" id="MobiDB-lite"/>
    </source>
</evidence>
<dbReference type="InterPro" id="IPR044238">
    <property type="entry name" value="ASHR2-like"/>
</dbReference>
<feature type="region of interest" description="Disordered" evidence="1">
    <location>
        <begin position="306"/>
        <end position="344"/>
    </location>
</feature>
<dbReference type="AlphaFoldDB" id="A0A200QNA5"/>
<evidence type="ECO:0000313" key="4">
    <source>
        <dbReference type="Proteomes" id="UP000195402"/>
    </source>
</evidence>
<dbReference type="Gene3D" id="1.10.220.160">
    <property type="match status" value="1"/>
</dbReference>
<dbReference type="PANTHER" id="PTHR47420">
    <property type="entry name" value="HISTONE-LYSINE N-METHYLTRANSFERASE ASHR2"/>
    <property type="match status" value="1"/>
</dbReference>
<dbReference type="OMA" id="VIRMIHD"/>
<dbReference type="PROSITE" id="PS50280">
    <property type="entry name" value="SET"/>
    <property type="match status" value="1"/>
</dbReference>
<accession>A0A200QNA5</accession>